<sequence>MPLIDQRALTGFVEHMLARVGMEADKAAATAEILVEGDMIGHETHGVGLLHWYLEAIEEGSMAKAGSYDVVADRGATFVWDGNLLPGAWLLTKALDQACQRIADHGIVAAAIRNCHHTCALSAFMRRVTERGYIVQLSVSNPGAARVAPYGGTKPLLTPNPTAAGYPTSGDPILIDVSCSITTTTMTQTLAKRGEKFPGDWGLTAAGEPTDEPREITERGGTMMPLGGVDKGHKGFGLALMVDIMGQGLSGKGRANTPAGTFAQSAYLQVMDPAFFAGLDAFTAEADFTAEACRSNPPAPWNKGAVRVPGDSAAKKRRAALEKGVPVGEAAWEKLRRDAERLGVAMPAPQPAAG</sequence>
<reference evidence="4 5" key="1">
    <citation type="submission" date="2020-08" db="EMBL/GenBank/DDBJ databases">
        <title>Genomic Encyclopedia of Type Strains, Phase IV (KMG-IV): sequencing the most valuable type-strain genomes for metagenomic binning, comparative biology and taxonomic classification.</title>
        <authorList>
            <person name="Goeker M."/>
        </authorList>
    </citation>
    <scope>NUCLEOTIDE SEQUENCE [LARGE SCALE GENOMIC DNA]</scope>
    <source>
        <strain evidence="4 5">DSM 21319</strain>
    </source>
</reference>
<proteinExistence type="inferred from homology"/>
<dbReference type="RefSeq" id="WP_184142330.1">
    <property type="nucleotide sequence ID" value="NZ_JACHIK010000004.1"/>
</dbReference>
<dbReference type="EMBL" id="JACHIK010000004">
    <property type="protein sequence ID" value="MBB5042048.1"/>
    <property type="molecule type" value="Genomic_DNA"/>
</dbReference>
<gene>
    <name evidence="4" type="ORF">HNQ66_001444</name>
</gene>
<evidence type="ECO:0000313" key="4">
    <source>
        <dbReference type="EMBL" id="MBB5042048.1"/>
    </source>
</evidence>
<dbReference type="Gene3D" id="1.10.1530.10">
    <property type="match status" value="1"/>
</dbReference>
<dbReference type="SUPFAM" id="SSF89733">
    <property type="entry name" value="L-sulfolactate dehydrogenase-like"/>
    <property type="match status" value="1"/>
</dbReference>
<evidence type="ECO:0000313" key="5">
    <source>
        <dbReference type="Proteomes" id="UP000535406"/>
    </source>
</evidence>
<evidence type="ECO:0000256" key="2">
    <source>
        <dbReference type="ARBA" id="ARBA00023002"/>
    </source>
</evidence>
<accession>A0A7W8DTT1</accession>
<dbReference type="Proteomes" id="UP000535406">
    <property type="component" value="Unassembled WGS sequence"/>
</dbReference>
<name>A0A7W8DTT1_9HYPH</name>
<dbReference type="GO" id="GO:0004459">
    <property type="term" value="F:L-lactate dehydrogenase (NAD+) activity"/>
    <property type="evidence" value="ECO:0007669"/>
    <property type="project" value="UniProtKB-EC"/>
</dbReference>
<dbReference type="InterPro" id="IPR043144">
    <property type="entry name" value="Mal/L-sulf/L-lact_DH-like_ah"/>
</dbReference>
<comment type="similarity">
    <text evidence="1">Belongs to the LDH2/MDH2 oxidoreductase family.</text>
</comment>
<comment type="caution">
    <text evidence="4">The sequence shown here is derived from an EMBL/GenBank/DDBJ whole genome shotgun (WGS) entry which is preliminary data.</text>
</comment>
<dbReference type="PANTHER" id="PTHR11091:SF0">
    <property type="entry name" value="MALATE DEHYDROGENASE"/>
    <property type="match status" value="1"/>
</dbReference>
<keyword evidence="5" id="KW-1185">Reference proteome</keyword>
<dbReference type="Pfam" id="PF02615">
    <property type="entry name" value="Ldh_2"/>
    <property type="match status" value="1"/>
</dbReference>
<evidence type="ECO:0000256" key="3">
    <source>
        <dbReference type="SAM" id="MobiDB-lite"/>
    </source>
</evidence>
<feature type="region of interest" description="Disordered" evidence="3">
    <location>
        <begin position="198"/>
        <end position="227"/>
    </location>
</feature>
<dbReference type="InterPro" id="IPR036111">
    <property type="entry name" value="Mal/L-sulfo/L-lacto_DH-like_sf"/>
</dbReference>
<dbReference type="EC" id="1.1.1.27" evidence="4"/>
<dbReference type="InterPro" id="IPR043143">
    <property type="entry name" value="Mal/L-sulf/L-lact_DH-like_NADP"/>
</dbReference>
<dbReference type="Gene3D" id="3.30.1370.60">
    <property type="entry name" value="Hypothetical oxidoreductase yiak, domain 2"/>
    <property type="match status" value="1"/>
</dbReference>
<keyword evidence="2 4" id="KW-0560">Oxidoreductase</keyword>
<evidence type="ECO:0000256" key="1">
    <source>
        <dbReference type="ARBA" id="ARBA00006056"/>
    </source>
</evidence>
<dbReference type="AlphaFoldDB" id="A0A7W8DTT1"/>
<dbReference type="InterPro" id="IPR003767">
    <property type="entry name" value="Malate/L-lactate_DH-like"/>
</dbReference>
<dbReference type="PANTHER" id="PTHR11091">
    <property type="entry name" value="OXIDOREDUCTASE-RELATED"/>
    <property type="match status" value="1"/>
</dbReference>
<protein>
    <submittedName>
        <fullName evidence="4">L-lactate dehydrogenase</fullName>
        <ecNumber evidence="4">1.1.1.27</ecNumber>
    </submittedName>
</protein>
<organism evidence="4 5">
    <name type="scientific">Shinella fusca</name>
    <dbReference type="NCBI Taxonomy" id="544480"/>
    <lineage>
        <taxon>Bacteria</taxon>
        <taxon>Pseudomonadati</taxon>
        <taxon>Pseudomonadota</taxon>
        <taxon>Alphaproteobacteria</taxon>
        <taxon>Hyphomicrobiales</taxon>
        <taxon>Rhizobiaceae</taxon>
        <taxon>Shinella</taxon>
    </lineage>
</organism>